<dbReference type="Gene3D" id="3.40.50.300">
    <property type="entry name" value="P-loop containing nucleotide triphosphate hydrolases"/>
    <property type="match status" value="1"/>
</dbReference>
<dbReference type="EMBL" id="BOPH01000082">
    <property type="protein sequence ID" value="GIJ70638.1"/>
    <property type="molecule type" value="Genomic_DNA"/>
</dbReference>
<sequence length="1166" mass="130651">MKQVPFERIGRIKKALSDDALPGLVAVFSKMNTDDLLLIYARPPRRTATVPGTAITLDAFRSASLTEFDGPVLGMAAVDLIRSDVPTKGSMFCRLDRVFRNRGMVRELRETWTELANHVRARIAHLAEHHNDSYRQRALAEIAAISAPHRIAALPDDKRRGMVAFVPERDLVVRLSDIVPGPLPAGYLAPDDQVIAFEEARSLIGIPQPASYSVELRTIVLRSQLDDEFGATLTELSWAFYRRWQQTHDNEDLRRAYGLALEIHLGKGDVDDLCGVLPSRDFDAFVRTGAGTFLYRGPLEGDDGGPFGDAAHRLSLDDADTELAGSTAPVRFSLLPLRHAMAVSTPATMWCDLGPILRRVGRTEILARNAWLLTQDLLDERRQREAYEVTTEDLLETMIHCCAIYSMTDPWRARQARRNEWLLEAYETLHRVLELLIQSTDGLRRSYYTALDHWFGCGGKGADVARSLSAMVAVLESRPADLHRHDGPDPDLAGRAQLLLGLGRALLTMLRGGGRAEAYEDLIRPTSERFESTPKVVSRAADMTQPMDLLSVPFWSGFQRYAVIVDAIRRTRAHPIPVRDKIDQLISGIDQLNRGFRLIFAPLHQANILSCLYERTILDTRDLVSQLRGGAALEVELRTSSIAPDRDGSGIVFAVANVGSVAARDVEVELFVSEAFELLDSSFKQTLPHLGPGSDHRFRFAVRSVSDTETFPVRCTVSCAGEHDRQERTFEFVMRVTGVDSGQFHQRPNPYVFGLPLMEHRRFYGRRSELQQLLSHLADRRPQNVLLRGARRTGKTSLLYMVQAVLTDTNGRSGVRKWFGIQRSWHDALDSTRPVVLDLQSIDWPHGTPTATTFYQAVLGTMSDARLRSDESDRLLGEPSVTGTQFVVALRAILRNARGQRPVVLVDEFDILDRIAEKSEFYAPLRHAISTVQGVTWVVASALGLYKEARDYESPLFNVFKIVPLSVLDPEAARRLILTPWEAVSPRSRLRFADDAVETIIEEAGRYPYFIQLLCSEIVDYVNTTHTRYVQFKTVLQVIERQMMIPGSAAWEHFAYMWDRASGVGKLILLTLLSHPGAMDGAQLKATVRRHVVERAVRGDADPLGDYDESLLRLVVVDAVREIPGGGYGFGIPLFRRLLMHRGEREDLEAVADQDLAQDPPEAQRA</sequence>
<gene>
    <name evidence="2" type="ORF">Voc01_055550</name>
</gene>
<dbReference type="Pfam" id="PF13191">
    <property type="entry name" value="AAA_16"/>
    <property type="match status" value="1"/>
</dbReference>
<dbReference type="AlphaFoldDB" id="A0A8J3ZWU0"/>
<accession>A0A8J3ZWU0</accession>
<evidence type="ECO:0000313" key="2">
    <source>
        <dbReference type="EMBL" id="GIJ70638.1"/>
    </source>
</evidence>
<comment type="caution">
    <text evidence="2">The sequence shown here is derived from an EMBL/GenBank/DDBJ whole genome shotgun (WGS) entry which is preliminary data.</text>
</comment>
<dbReference type="PANTHER" id="PTHR34301">
    <property type="entry name" value="DNA-BINDING PROTEIN-RELATED"/>
    <property type="match status" value="1"/>
</dbReference>
<feature type="domain" description="Orc1-like AAA ATPase" evidence="1">
    <location>
        <begin position="762"/>
        <end position="913"/>
    </location>
</feature>
<evidence type="ECO:0000313" key="3">
    <source>
        <dbReference type="Proteomes" id="UP000635606"/>
    </source>
</evidence>
<dbReference type="Proteomes" id="UP000635606">
    <property type="component" value="Unassembled WGS sequence"/>
</dbReference>
<dbReference type="PANTHER" id="PTHR34301:SF8">
    <property type="entry name" value="ATPASE DOMAIN-CONTAINING PROTEIN"/>
    <property type="match status" value="1"/>
</dbReference>
<dbReference type="SUPFAM" id="SSF52540">
    <property type="entry name" value="P-loop containing nucleoside triphosphate hydrolases"/>
    <property type="match status" value="1"/>
</dbReference>
<dbReference type="InterPro" id="IPR027417">
    <property type="entry name" value="P-loop_NTPase"/>
</dbReference>
<name>A0A8J3ZWU0_9ACTN</name>
<proteinExistence type="predicted"/>
<dbReference type="InterPro" id="IPR041664">
    <property type="entry name" value="AAA_16"/>
</dbReference>
<protein>
    <recommendedName>
        <fullName evidence="1">Orc1-like AAA ATPase domain-containing protein</fullName>
    </recommendedName>
</protein>
<organism evidence="2 3">
    <name type="scientific">Virgisporangium ochraceum</name>
    <dbReference type="NCBI Taxonomy" id="65505"/>
    <lineage>
        <taxon>Bacteria</taxon>
        <taxon>Bacillati</taxon>
        <taxon>Actinomycetota</taxon>
        <taxon>Actinomycetes</taxon>
        <taxon>Micromonosporales</taxon>
        <taxon>Micromonosporaceae</taxon>
        <taxon>Virgisporangium</taxon>
    </lineage>
</organism>
<evidence type="ECO:0000259" key="1">
    <source>
        <dbReference type="Pfam" id="PF13191"/>
    </source>
</evidence>
<reference evidence="2" key="1">
    <citation type="submission" date="2021-01" db="EMBL/GenBank/DDBJ databases">
        <title>Whole genome shotgun sequence of Virgisporangium ochraceum NBRC 16418.</title>
        <authorList>
            <person name="Komaki H."/>
            <person name="Tamura T."/>
        </authorList>
    </citation>
    <scope>NUCLEOTIDE SEQUENCE</scope>
    <source>
        <strain evidence="2">NBRC 16418</strain>
    </source>
</reference>
<keyword evidence="3" id="KW-1185">Reference proteome</keyword>